<sequence length="302" mass="30858">MKTASDTPLILCAGRLYCDLVFTGVPGMPVMGQEVFSQGLTLHAGGGALITAATFEALGWHSALISVLPASPFDAPVRGDIAAVGIDGHLCVSAALGLSPQITVAIASGDDRAFLSHKAGAALPPVDLVRDEILQGMRHLHIGELRSLQEHPELIDLARGAGLTISLDCGWDTELLAMGASLAPLIAQVDVFLPNAAEYQRLCEAGLNERAAPLTVVKCGSRGSSALGPDGWTDAPSKPVKVIDATGAGDAFNGGFLAGWLDGRQLVDCLKAGNHCGAAAVGLPGGTAGLEALGAQLSMMRV</sequence>
<name>A0A2S3UWR0_9HYPH</name>
<dbReference type="RefSeq" id="WP_103222071.1">
    <property type="nucleotide sequence ID" value="NZ_PPCN01000003.1"/>
</dbReference>
<dbReference type="Pfam" id="PF00294">
    <property type="entry name" value="PfkB"/>
    <property type="match status" value="1"/>
</dbReference>
<evidence type="ECO:0000313" key="5">
    <source>
        <dbReference type="EMBL" id="POF32114.1"/>
    </source>
</evidence>
<dbReference type="InterPro" id="IPR011611">
    <property type="entry name" value="PfkB_dom"/>
</dbReference>
<comment type="similarity">
    <text evidence="1">Belongs to the carbohydrate kinase PfkB family.</text>
</comment>
<dbReference type="Gene3D" id="3.40.1190.20">
    <property type="match status" value="1"/>
</dbReference>
<dbReference type="OrthoDB" id="9813569at2"/>
<dbReference type="PANTHER" id="PTHR43320:SF3">
    <property type="entry name" value="CARBOHYDRATE KINASE PFKB DOMAIN-CONTAINING PROTEIN"/>
    <property type="match status" value="1"/>
</dbReference>
<evidence type="ECO:0000256" key="1">
    <source>
        <dbReference type="ARBA" id="ARBA00010688"/>
    </source>
</evidence>
<reference evidence="5 6" key="1">
    <citation type="submission" date="2018-01" db="EMBL/GenBank/DDBJ databases">
        <title>Genomic Encyclopedia of Archaeal and Bacterial Type Strains, Phase II (KMG-II): from individual species to whole genera.</title>
        <authorList>
            <person name="Goeker M."/>
        </authorList>
    </citation>
    <scope>NUCLEOTIDE SEQUENCE [LARGE SCALE GENOMIC DNA]</scope>
    <source>
        <strain evidence="5 6">DSM 17023</strain>
    </source>
</reference>
<dbReference type="PANTHER" id="PTHR43320">
    <property type="entry name" value="SUGAR KINASE"/>
    <property type="match status" value="1"/>
</dbReference>
<dbReference type="InterPro" id="IPR052700">
    <property type="entry name" value="Carb_kinase_PfkB-like"/>
</dbReference>
<accession>A0A2S3UWR0</accession>
<evidence type="ECO:0000256" key="2">
    <source>
        <dbReference type="ARBA" id="ARBA00022679"/>
    </source>
</evidence>
<dbReference type="EMBL" id="PPCN01000003">
    <property type="protein sequence ID" value="POF32114.1"/>
    <property type="molecule type" value="Genomic_DNA"/>
</dbReference>
<dbReference type="Proteomes" id="UP000236959">
    <property type="component" value="Unassembled WGS sequence"/>
</dbReference>
<dbReference type="SUPFAM" id="SSF53613">
    <property type="entry name" value="Ribokinase-like"/>
    <property type="match status" value="1"/>
</dbReference>
<evidence type="ECO:0000256" key="3">
    <source>
        <dbReference type="ARBA" id="ARBA00022777"/>
    </source>
</evidence>
<comment type="caution">
    <text evidence="5">The sequence shown here is derived from an EMBL/GenBank/DDBJ whole genome shotgun (WGS) entry which is preliminary data.</text>
</comment>
<proteinExistence type="inferred from homology"/>
<dbReference type="InterPro" id="IPR029056">
    <property type="entry name" value="Ribokinase-like"/>
</dbReference>
<keyword evidence="2" id="KW-0808">Transferase</keyword>
<keyword evidence="3" id="KW-0418">Kinase</keyword>
<keyword evidence="6" id="KW-1185">Reference proteome</keyword>
<gene>
    <name evidence="5" type="ORF">CLV41_10333</name>
</gene>
<dbReference type="GO" id="GO:0016301">
    <property type="term" value="F:kinase activity"/>
    <property type="evidence" value="ECO:0007669"/>
    <property type="project" value="UniProtKB-KW"/>
</dbReference>
<evidence type="ECO:0000259" key="4">
    <source>
        <dbReference type="Pfam" id="PF00294"/>
    </source>
</evidence>
<dbReference type="AlphaFoldDB" id="A0A2S3UWR0"/>
<organism evidence="5 6">
    <name type="scientific">Roseibium marinum</name>
    <dbReference type="NCBI Taxonomy" id="281252"/>
    <lineage>
        <taxon>Bacteria</taxon>
        <taxon>Pseudomonadati</taxon>
        <taxon>Pseudomonadota</taxon>
        <taxon>Alphaproteobacteria</taxon>
        <taxon>Hyphomicrobiales</taxon>
        <taxon>Stappiaceae</taxon>
        <taxon>Roseibium</taxon>
    </lineage>
</organism>
<evidence type="ECO:0000313" key="6">
    <source>
        <dbReference type="Proteomes" id="UP000236959"/>
    </source>
</evidence>
<protein>
    <recommendedName>
        <fullName evidence="4">Carbohydrate kinase PfkB domain-containing protein</fullName>
    </recommendedName>
</protein>
<feature type="domain" description="Carbohydrate kinase PfkB" evidence="4">
    <location>
        <begin position="39"/>
        <end position="291"/>
    </location>
</feature>